<organism evidence="12 13">
    <name type="scientific">Hemibagrus guttatus</name>
    <dbReference type="NCBI Taxonomy" id="175788"/>
    <lineage>
        <taxon>Eukaryota</taxon>
        <taxon>Metazoa</taxon>
        <taxon>Chordata</taxon>
        <taxon>Craniata</taxon>
        <taxon>Vertebrata</taxon>
        <taxon>Euteleostomi</taxon>
        <taxon>Actinopterygii</taxon>
        <taxon>Neopterygii</taxon>
        <taxon>Teleostei</taxon>
        <taxon>Ostariophysi</taxon>
        <taxon>Siluriformes</taxon>
        <taxon>Bagridae</taxon>
        <taxon>Hemibagrus</taxon>
    </lineage>
</organism>
<dbReference type="GO" id="GO:0016887">
    <property type="term" value="F:ATP hydrolysis activity"/>
    <property type="evidence" value="ECO:0007669"/>
    <property type="project" value="InterPro"/>
</dbReference>
<evidence type="ECO:0000256" key="5">
    <source>
        <dbReference type="ARBA" id="ARBA00022741"/>
    </source>
</evidence>
<accession>A0AAE0UWE8</accession>
<dbReference type="SUPFAM" id="SSF50692">
    <property type="entry name" value="ADC-like"/>
    <property type="match status" value="1"/>
</dbReference>
<gene>
    <name evidence="12" type="ORF">QTP70_023825</name>
</gene>
<feature type="domain" description="AAA+ ATPase" evidence="11">
    <location>
        <begin position="646"/>
        <end position="774"/>
    </location>
</feature>
<dbReference type="EC" id="3.6.4.10" evidence="2"/>
<dbReference type="FunFam" id="1.10.8.60:FF:000069">
    <property type="entry name" value="spermatogenesis-associated protein 5 isoform X1"/>
    <property type="match status" value="1"/>
</dbReference>
<keyword evidence="8" id="KW-0143">Chaperone</keyword>
<keyword evidence="5" id="KW-0547">Nucleotide-binding</keyword>
<keyword evidence="6" id="KW-0378">Hydrolase</keyword>
<dbReference type="GO" id="GO:0005524">
    <property type="term" value="F:ATP binding"/>
    <property type="evidence" value="ECO:0007669"/>
    <property type="project" value="UniProtKB-KW"/>
</dbReference>
<keyword evidence="3" id="KW-0963">Cytoplasm</keyword>
<feature type="compositionally biased region" description="Polar residues" evidence="10">
    <location>
        <begin position="237"/>
        <end position="248"/>
    </location>
</feature>
<dbReference type="SMART" id="SM00382">
    <property type="entry name" value="AAA"/>
    <property type="match status" value="2"/>
</dbReference>
<dbReference type="InterPro" id="IPR003593">
    <property type="entry name" value="AAA+_ATPase"/>
</dbReference>
<dbReference type="InterPro" id="IPR027417">
    <property type="entry name" value="P-loop_NTPase"/>
</dbReference>
<dbReference type="AlphaFoldDB" id="A0AAE0UWE8"/>
<dbReference type="InterPro" id="IPR041569">
    <property type="entry name" value="AAA_lid_3"/>
</dbReference>
<evidence type="ECO:0000313" key="13">
    <source>
        <dbReference type="Proteomes" id="UP001274896"/>
    </source>
</evidence>
<feature type="domain" description="AAA+ ATPase" evidence="11">
    <location>
        <begin position="372"/>
        <end position="511"/>
    </location>
</feature>
<reference evidence="12" key="1">
    <citation type="submission" date="2023-06" db="EMBL/GenBank/DDBJ databases">
        <title>Male Hemibagrus guttatus genome.</title>
        <authorList>
            <person name="Bian C."/>
        </authorList>
    </citation>
    <scope>NUCLEOTIDE SEQUENCE</scope>
    <source>
        <strain evidence="12">Male_cb2023</strain>
        <tissue evidence="12">Muscle</tissue>
    </source>
</reference>
<dbReference type="PANTHER" id="PTHR23077:SF27">
    <property type="entry name" value="ATPASE FAMILY GENE 2 PROTEIN HOMOLOG A"/>
    <property type="match status" value="1"/>
</dbReference>
<evidence type="ECO:0000256" key="7">
    <source>
        <dbReference type="ARBA" id="ARBA00022840"/>
    </source>
</evidence>
<evidence type="ECO:0000256" key="1">
    <source>
        <dbReference type="ARBA" id="ARBA00004496"/>
    </source>
</evidence>
<dbReference type="EMBL" id="JAUCMX010000016">
    <property type="protein sequence ID" value="KAK3520356.1"/>
    <property type="molecule type" value="Genomic_DNA"/>
</dbReference>
<dbReference type="InterPro" id="IPR009010">
    <property type="entry name" value="Asp_de-COase-like_dom_sf"/>
</dbReference>
<dbReference type="PANTHER" id="PTHR23077">
    <property type="entry name" value="AAA-FAMILY ATPASE"/>
    <property type="match status" value="1"/>
</dbReference>
<evidence type="ECO:0000256" key="4">
    <source>
        <dbReference type="ARBA" id="ARBA00022737"/>
    </source>
</evidence>
<dbReference type="InterPro" id="IPR050168">
    <property type="entry name" value="AAA_ATPase_domain"/>
</dbReference>
<name>A0AAE0UWE8_9TELE</name>
<dbReference type="Gene3D" id="2.40.40.20">
    <property type="match status" value="1"/>
</dbReference>
<evidence type="ECO:0000313" key="12">
    <source>
        <dbReference type="EMBL" id="KAK3520356.1"/>
    </source>
</evidence>
<proteinExistence type="inferred from homology"/>
<evidence type="ECO:0000256" key="2">
    <source>
        <dbReference type="ARBA" id="ARBA00012554"/>
    </source>
</evidence>
<dbReference type="Gene3D" id="1.10.8.60">
    <property type="match status" value="2"/>
</dbReference>
<dbReference type="Gene3D" id="3.40.50.300">
    <property type="entry name" value="P-loop containing nucleotide triphosphate hydrolases"/>
    <property type="match status" value="2"/>
</dbReference>
<dbReference type="PROSITE" id="PS00674">
    <property type="entry name" value="AAA"/>
    <property type="match status" value="1"/>
</dbReference>
<dbReference type="Pfam" id="PF17862">
    <property type="entry name" value="AAA_lid_3"/>
    <property type="match status" value="2"/>
</dbReference>
<dbReference type="Proteomes" id="UP001274896">
    <property type="component" value="Unassembled WGS sequence"/>
</dbReference>
<dbReference type="InterPro" id="IPR003960">
    <property type="entry name" value="ATPase_AAA_CS"/>
</dbReference>
<keyword evidence="4" id="KW-0677">Repeat</keyword>
<feature type="compositionally biased region" description="Low complexity" evidence="10">
    <location>
        <begin position="255"/>
        <end position="269"/>
    </location>
</feature>
<keyword evidence="7" id="KW-0067">ATP-binding</keyword>
<evidence type="ECO:0000256" key="6">
    <source>
        <dbReference type="ARBA" id="ARBA00022801"/>
    </source>
</evidence>
<evidence type="ECO:0000256" key="10">
    <source>
        <dbReference type="SAM" id="MobiDB-lite"/>
    </source>
</evidence>
<evidence type="ECO:0000256" key="3">
    <source>
        <dbReference type="ARBA" id="ARBA00022490"/>
    </source>
</evidence>
<protein>
    <recommendedName>
        <fullName evidence="2">non-chaperonin molecular chaperone ATPase</fullName>
        <ecNumber evidence="2">3.6.4.10</ecNumber>
    </recommendedName>
</protein>
<dbReference type="FunFam" id="3.40.50.300:FF:000567">
    <property type="entry name" value="ATPase, AAA family protein"/>
    <property type="match status" value="1"/>
</dbReference>
<dbReference type="CDD" id="cd19511">
    <property type="entry name" value="RecA-like_CDC48_r2-like"/>
    <property type="match status" value="1"/>
</dbReference>
<comment type="caution">
    <text evidence="12">The sequence shown here is derived from an EMBL/GenBank/DDBJ whole genome shotgun (WGS) entry which is preliminary data.</text>
</comment>
<feature type="region of interest" description="Disordered" evidence="10">
    <location>
        <begin position="1"/>
        <end position="31"/>
    </location>
</feature>
<evidence type="ECO:0000259" key="11">
    <source>
        <dbReference type="SMART" id="SM00382"/>
    </source>
</evidence>
<feature type="region of interest" description="Disordered" evidence="10">
    <location>
        <begin position="237"/>
        <end position="275"/>
    </location>
</feature>
<comment type="similarity">
    <text evidence="9">Belongs to the AAA ATPase family. AFG2 subfamily.</text>
</comment>
<dbReference type="Pfam" id="PF00004">
    <property type="entry name" value="AAA"/>
    <property type="match status" value="2"/>
</dbReference>
<sequence length="1246" mass="134937">GERQGVNMSSKKSKGKAKKSQDEENISFGRDGSVTDLDSSGLLGLCVTDFIEKAEEKAPKRCRSILAQMSLNTMKGVTACIGRPVLITSPTGRQEVCVAWPAAQFPGRKVGLMPDMQCILGVKTGDAVTVEPITGAVLHAEQLQLSLRKEDESLDTEDFRRFLLQSLESRILLPGSSFFVSYFGRKCEISVRSLKGVDGVTLSPPSPPLPATSCPDSESDAAPLDLSLQLAQLNLTPSCSTPNRSAPSTPLAPITPHTPNATPSTPSTNFLSDSALSPNLETLDQSTHESHRDIKSQMPSAGRNGNDTFYLVCSSTKISFTHTQQSKSEGQERSKVTYSMIGGLSAQLQVIKEMIELPLKHPEIFKNYGIQPPRGVLLYGPPGTGKTMIGRAIANEVGAHMMVINGPEIMSKFYGETEAQLRQIFAEAAQRKPAIIFIDELDALCPKREGAQNEVEKRVVASLLTLMDGIGSESHSGSLLVLGATNRPNALDPALRRPGRFDQELEVGVPSALGRLDILHKQLHSVPHNITTEELQELADVAHGYVGADLAAVCKEAGLHALRRVLSSAPGISDNELMDRVKVTTSDLRLAMTQVKPSAMREVAIDVPKVRWSDVGGMEDVKLKLKQAVEWPLKHAEAFSRLAVTPPKGVLLYGPPGCSKTMIAKALANESKLNFIAIKGPELLSKYVGESERAVREVFRKARAVAPSIVFFDEIDALAVERSSSSSSTGVAERVLAQLLTEMDGIEQLKDVTVLAATNRPDMIDKLVKRKQCKAKNQVVIFANRTSSSPVLYTPLLLSSTLLLSCPLYSSSSVLYTPPLLSSTLLFSCPLHSSLPVLYTPPLLSSALLLSCPLHSSSPVLYTPPLLSFTLLFSCPQHPSSPVLYTPPLLSSTCLFSCPFTCLLSCPLHSSSPVLNTPPLLSFTLLHSCPLHFSSPVLYTPLLPSCTRLLSCPIHTSSPVLYTPPLMSSTLLLSCPLHSSSPVLYTPLLLSSTPLLYCPLHLSTPVLYTSPLLSFTLLFSHPLHSSSPVLSTPVPLHSSSPSSTLLLSCPLHSSTPVPLHSSSPVLYTPPLLSSTRLFSCPFTCLLSCPLHSSSPVLYISPLLSLYSPPLLSSTVVIYCLSLSLSAFLSVSQALMRPGRLDRIVYVPLPDAATRREIFSLQFRKMPVDPSVHLEYLVTRTERYSGAEVTAVCREAALFALQEDIKAEHITASHFESALAFIKPRVPESLLRLYTDYQQQHGSGSFC</sequence>
<dbReference type="InterPro" id="IPR003959">
    <property type="entry name" value="ATPase_AAA_core"/>
</dbReference>
<keyword evidence="13" id="KW-1185">Reference proteome</keyword>
<feature type="non-terminal residue" evidence="12">
    <location>
        <position position="1246"/>
    </location>
</feature>
<evidence type="ECO:0000256" key="8">
    <source>
        <dbReference type="ARBA" id="ARBA00023186"/>
    </source>
</evidence>
<comment type="subcellular location">
    <subcellularLocation>
        <location evidence="1">Cytoplasm</location>
    </subcellularLocation>
</comment>
<dbReference type="SUPFAM" id="SSF52540">
    <property type="entry name" value="P-loop containing nucleoside triphosphate hydrolases"/>
    <property type="match status" value="3"/>
</dbReference>
<dbReference type="GO" id="GO:0005737">
    <property type="term" value="C:cytoplasm"/>
    <property type="evidence" value="ECO:0007669"/>
    <property type="project" value="UniProtKB-SubCell"/>
</dbReference>
<dbReference type="FunFam" id="3.40.50.300:FF:000012">
    <property type="entry name" value="Transitional endoplasmic reticulum ATPase"/>
    <property type="match status" value="1"/>
</dbReference>
<evidence type="ECO:0000256" key="9">
    <source>
        <dbReference type="ARBA" id="ARBA00061477"/>
    </source>
</evidence>